<organism evidence="1 2">
    <name type="scientific">Alkalimonas amylolytica</name>
    <dbReference type="NCBI Taxonomy" id="152573"/>
    <lineage>
        <taxon>Bacteria</taxon>
        <taxon>Pseudomonadati</taxon>
        <taxon>Pseudomonadota</taxon>
        <taxon>Gammaproteobacteria</taxon>
        <taxon>Alkalimonas</taxon>
    </lineage>
</organism>
<dbReference type="AlphaFoldDB" id="A0A1H4FAK4"/>
<proteinExistence type="predicted"/>
<dbReference type="STRING" id="152573.SAMN04488051_109124"/>
<sequence>MNNNAQALTEPGNWQPLYKAVTDFYRASSDLSKTDALQQQADQLAQTFIDCAADTELGVYAQLQFHPVQPPFCTLVAMKQCCLLYLLGRTHQWSDKLHQQLLSTALLSLAAVAEPLNKLADDQRKASKLLHFPAHYSLSRFKAVLAPCSRHWLQHCYVGKTKPAWQQNPFSTALQLTSQIARQLVLMPSDDLLHTLRFMFWRQQDEASCQLLESLAFIGPALWSCGLMLQQEQQQWLLLDKQAELWLVLPVKQGQLTGPVHAIQQPDEPYQQKTGFQDWHWLQLIGKAEHSDLIQQSLPGKLSASALDFNSIQQLCALEPARLTPILEQDEAGVGLLLAAASKANRSQQAIRQVKHALLLLGHAQLPWLLSQIQCQRFAVQQHQPYHHWLLQLRQLLHQVLTEQQWDLPTAQLELISWLLCLPLWQQTALRYLAGFTPGSCQHLYKLCQQQLWQSDSYLKRIQWLFHHYQQPKALQKALLHFRVPASAHSQSDQVSYYSQQLHAAWQCCDRLMLDNAPTSQLTEQLPDSLLQHCYYPLTLSM</sequence>
<protein>
    <submittedName>
        <fullName evidence="1">Uncharacterized protein</fullName>
    </submittedName>
</protein>
<accession>A0A1H4FAK4</accession>
<reference evidence="1 2" key="1">
    <citation type="submission" date="2016-10" db="EMBL/GenBank/DDBJ databases">
        <authorList>
            <person name="de Groot N.N."/>
        </authorList>
    </citation>
    <scope>NUCLEOTIDE SEQUENCE [LARGE SCALE GENOMIC DNA]</scope>
    <source>
        <strain evidence="1 2">CGMCC 1.3430</strain>
    </source>
</reference>
<evidence type="ECO:0000313" key="2">
    <source>
        <dbReference type="Proteomes" id="UP000198773"/>
    </source>
</evidence>
<dbReference type="EMBL" id="FNRM01000009">
    <property type="protein sequence ID" value="SEA94356.1"/>
    <property type="molecule type" value="Genomic_DNA"/>
</dbReference>
<keyword evidence="2" id="KW-1185">Reference proteome</keyword>
<dbReference type="RefSeq" id="WP_091344689.1">
    <property type="nucleotide sequence ID" value="NZ_FNRM01000009.1"/>
</dbReference>
<gene>
    <name evidence="1" type="ORF">SAMN04488051_109124</name>
</gene>
<name>A0A1H4FAK4_ALKAM</name>
<evidence type="ECO:0000313" key="1">
    <source>
        <dbReference type="EMBL" id="SEA94356.1"/>
    </source>
</evidence>
<dbReference type="OrthoDB" id="5751928at2"/>
<dbReference type="Proteomes" id="UP000198773">
    <property type="component" value="Unassembled WGS sequence"/>
</dbReference>